<dbReference type="Proteomes" id="UP001203880">
    <property type="component" value="Unassembled WGS sequence"/>
</dbReference>
<evidence type="ECO:0000313" key="6">
    <source>
        <dbReference type="Proteomes" id="UP001203880"/>
    </source>
</evidence>
<accession>A0ABT0Q0N6</accession>
<dbReference type="PRINTS" id="PR00081">
    <property type="entry name" value="GDHRDH"/>
</dbReference>
<organism evidence="5 6">
    <name type="scientific">Ruegeria spongiae</name>
    <dbReference type="NCBI Taxonomy" id="2942209"/>
    <lineage>
        <taxon>Bacteria</taxon>
        <taxon>Pseudomonadati</taxon>
        <taxon>Pseudomonadota</taxon>
        <taxon>Alphaproteobacteria</taxon>
        <taxon>Rhodobacterales</taxon>
        <taxon>Roseobacteraceae</taxon>
        <taxon>Ruegeria</taxon>
    </lineage>
</organism>
<dbReference type="Gene3D" id="3.40.50.720">
    <property type="entry name" value="NAD(P)-binding Rossmann-like Domain"/>
    <property type="match status" value="1"/>
</dbReference>
<evidence type="ECO:0000259" key="4">
    <source>
        <dbReference type="SMART" id="SM00822"/>
    </source>
</evidence>
<dbReference type="EMBL" id="JAMFMB010000002">
    <property type="protein sequence ID" value="MCL6282499.1"/>
    <property type="molecule type" value="Genomic_DNA"/>
</dbReference>
<proteinExistence type="inferred from homology"/>
<evidence type="ECO:0000256" key="3">
    <source>
        <dbReference type="RuleBase" id="RU000363"/>
    </source>
</evidence>
<dbReference type="PRINTS" id="PR00080">
    <property type="entry name" value="SDRFAMILY"/>
</dbReference>
<gene>
    <name evidence="5" type="ORF">M3P21_03060</name>
</gene>
<name>A0ABT0Q0N6_9RHOB</name>
<keyword evidence="6" id="KW-1185">Reference proteome</keyword>
<dbReference type="PIRSF" id="PIRSF000126">
    <property type="entry name" value="11-beta-HSD1"/>
    <property type="match status" value="1"/>
</dbReference>
<sequence length="260" mass="27729">MTKTALVTGASSGIGREFARYHASKGGNVIITARRVEQLEALKSELEAAHGVTVTVIALDLGAPGGAAKLHEAVKATGIRVDYLINNAGFGGRGAFLERELSEDLDMIRLNVEALVSLCHMFGNDMVAAGGGKILNVSSTASYMPGPLQATYFATKAYVSNFSQALAEELRGKGVTVTALEPGYVPTEFAARADLEGTKLASQKGMTPADVAKIGYDAMEAGKLYVINEKSLAFTLKWVLPFLPRRMNLNMVRKMQEKGV</sequence>
<dbReference type="SMART" id="SM00822">
    <property type="entry name" value="PKS_KR"/>
    <property type="match status" value="1"/>
</dbReference>
<comment type="similarity">
    <text evidence="1 3">Belongs to the short-chain dehydrogenases/reductases (SDR) family.</text>
</comment>
<comment type="caution">
    <text evidence="5">The sequence shown here is derived from an EMBL/GenBank/DDBJ whole genome shotgun (WGS) entry which is preliminary data.</text>
</comment>
<dbReference type="InterPro" id="IPR002347">
    <property type="entry name" value="SDR_fam"/>
</dbReference>
<dbReference type="InterPro" id="IPR036291">
    <property type="entry name" value="NAD(P)-bd_dom_sf"/>
</dbReference>
<dbReference type="RefSeq" id="WP_249706687.1">
    <property type="nucleotide sequence ID" value="NZ_JAMFMB010000002.1"/>
</dbReference>
<dbReference type="SUPFAM" id="SSF51735">
    <property type="entry name" value="NAD(P)-binding Rossmann-fold domains"/>
    <property type="match status" value="1"/>
</dbReference>
<protein>
    <submittedName>
        <fullName evidence="5">SDR family oxidoreductase</fullName>
    </submittedName>
</protein>
<keyword evidence="2" id="KW-0560">Oxidoreductase</keyword>
<dbReference type="Pfam" id="PF00106">
    <property type="entry name" value="adh_short"/>
    <property type="match status" value="1"/>
</dbReference>
<dbReference type="InterPro" id="IPR057326">
    <property type="entry name" value="KR_dom"/>
</dbReference>
<reference evidence="5" key="1">
    <citation type="submission" date="2022-05" db="EMBL/GenBank/DDBJ databases">
        <authorList>
            <person name="Park J.-S."/>
        </authorList>
    </citation>
    <scope>NUCLEOTIDE SEQUENCE</scope>
    <source>
        <strain evidence="5">2012CJ41-6</strain>
    </source>
</reference>
<evidence type="ECO:0000256" key="1">
    <source>
        <dbReference type="ARBA" id="ARBA00006484"/>
    </source>
</evidence>
<dbReference type="PANTHER" id="PTHR44196:SF2">
    <property type="entry name" value="SHORT-CHAIN DEHYDROGENASE-RELATED"/>
    <property type="match status" value="1"/>
</dbReference>
<evidence type="ECO:0000256" key="2">
    <source>
        <dbReference type="ARBA" id="ARBA00023002"/>
    </source>
</evidence>
<feature type="domain" description="Ketoreductase" evidence="4">
    <location>
        <begin position="3"/>
        <end position="183"/>
    </location>
</feature>
<evidence type="ECO:0000313" key="5">
    <source>
        <dbReference type="EMBL" id="MCL6282499.1"/>
    </source>
</evidence>
<dbReference type="PANTHER" id="PTHR44196">
    <property type="entry name" value="DEHYDROGENASE/REDUCTASE SDR FAMILY MEMBER 7B"/>
    <property type="match status" value="1"/>
</dbReference>